<dbReference type="KEGG" id="rarg:115757371"/>
<dbReference type="PANTHER" id="PTHR35300:SF4">
    <property type="entry name" value="HISTONE ACETYLTRANSFERASE"/>
    <property type="match status" value="1"/>
</dbReference>
<evidence type="ECO:0000313" key="2">
    <source>
        <dbReference type="Proteomes" id="UP000827889"/>
    </source>
</evidence>
<dbReference type="InterPro" id="IPR036529">
    <property type="entry name" value="KIX_dom_sf"/>
</dbReference>
<sequence>MPRPGPRPYECVRRAWHSDRHHPMRGSIVQQIFRVVNEAHSSATKKNREWQEKLPIVVLRAEEIMYSKANSEAEYMDLETLWERVNDAINTIIRRDESTETGDLLPPCVEAALNLGCVAVRASRSQRHNNFRTYLTPRAREPVAEMSGTSDKLMDRRFPPSPAAVHSAQFPKVARSETAGSHLLVAEPSNHVIERHELASPCSHPLPFESSPRRFNGLMNMETNTLMNFDTVYPLYYGTHYPTEELRTVSQVRDDAGTILVGTPIGRSIPESTEAGMLHNVLSHSSSEGTLNIVRRVDSRNTGEKSSEEKCDLSLRLSLDSDPCASTRLSPVPEAEDFDLNCSQERMALTASQMHVNKEFCFLPSRTSTMEQLEFSPCKWISEGEGRILEATIRKRKEPFGNNEGAGQFFWQPEFQHNLGTGL</sequence>
<dbReference type="AlphaFoldDB" id="A0A8B8R1V0"/>
<reference evidence="3" key="1">
    <citation type="submission" date="2025-08" db="UniProtKB">
        <authorList>
            <consortium name="RefSeq"/>
        </authorList>
    </citation>
    <scope>IDENTIFICATION</scope>
    <source>
        <tissue evidence="3">Leaf</tissue>
    </source>
</reference>
<name>A0A8B8R1V0_9MYRT</name>
<keyword evidence="2" id="KW-1185">Reference proteome</keyword>
<dbReference type="GO" id="GO:0006355">
    <property type="term" value="P:regulation of DNA-templated transcription"/>
    <property type="evidence" value="ECO:0007669"/>
    <property type="project" value="InterPro"/>
</dbReference>
<gene>
    <name evidence="3" type="primary">LOC115757371</name>
</gene>
<dbReference type="PANTHER" id="PTHR35300">
    <property type="entry name" value="COACTIVATOR CBP, KIX DOMAIN-CONTAINING PROTEIN-RELATED"/>
    <property type="match status" value="1"/>
</dbReference>
<dbReference type="Proteomes" id="UP000827889">
    <property type="component" value="Chromosome 4"/>
</dbReference>
<organism evidence="2 3">
    <name type="scientific">Rhodamnia argentea</name>
    <dbReference type="NCBI Taxonomy" id="178133"/>
    <lineage>
        <taxon>Eukaryota</taxon>
        <taxon>Viridiplantae</taxon>
        <taxon>Streptophyta</taxon>
        <taxon>Embryophyta</taxon>
        <taxon>Tracheophyta</taxon>
        <taxon>Spermatophyta</taxon>
        <taxon>Magnoliopsida</taxon>
        <taxon>eudicotyledons</taxon>
        <taxon>Gunneridae</taxon>
        <taxon>Pentapetalae</taxon>
        <taxon>rosids</taxon>
        <taxon>malvids</taxon>
        <taxon>Myrtales</taxon>
        <taxon>Myrtaceae</taxon>
        <taxon>Myrtoideae</taxon>
        <taxon>Myrteae</taxon>
        <taxon>Australasian group</taxon>
        <taxon>Rhodamnia</taxon>
    </lineage>
</organism>
<accession>A0A8B8R1V0</accession>
<dbReference type="RefSeq" id="XP_030553436.2">
    <property type="nucleotide sequence ID" value="XM_030697576.2"/>
</dbReference>
<dbReference type="GeneID" id="115757371"/>
<evidence type="ECO:0000256" key="1">
    <source>
        <dbReference type="ARBA" id="ARBA00023242"/>
    </source>
</evidence>
<evidence type="ECO:0000313" key="3">
    <source>
        <dbReference type="RefSeq" id="XP_030553436.2"/>
    </source>
</evidence>
<proteinExistence type="predicted"/>
<keyword evidence="1" id="KW-0539">Nucleus</keyword>
<dbReference type="Gene3D" id="1.10.246.20">
    <property type="entry name" value="Coactivator CBP, KIX domain"/>
    <property type="match status" value="1"/>
</dbReference>
<dbReference type="GO" id="GO:0003712">
    <property type="term" value="F:transcription coregulator activity"/>
    <property type="evidence" value="ECO:0007669"/>
    <property type="project" value="InterPro"/>
</dbReference>
<protein>
    <submittedName>
        <fullName evidence="3">Uncharacterized protein LOC115757371 isoform X1</fullName>
    </submittedName>
</protein>